<organism evidence="1 2">
    <name type="scientific">Medicago truncatula</name>
    <name type="common">Barrel medic</name>
    <name type="synonym">Medicago tribuloides</name>
    <dbReference type="NCBI Taxonomy" id="3880"/>
    <lineage>
        <taxon>Eukaryota</taxon>
        <taxon>Viridiplantae</taxon>
        <taxon>Streptophyta</taxon>
        <taxon>Embryophyta</taxon>
        <taxon>Tracheophyta</taxon>
        <taxon>Spermatophyta</taxon>
        <taxon>Magnoliopsida</taxon>
        <taxon>eudicotyledons</taxon>
        <taxon>Gunneridae</taxon>
        <taxon>Pentapetalae</taxon>
        <taxon>rosids</taxon>
        <taxon>fabids</taxon>
        <taxon>Fabales</taxon>
        <taxon>Fabaceae</taxon>
        <taxon>Papilionoideae</taxon>
        <taxon>50 kb inversion clade</taxon>
        <taxon>NPAAA clade</taxon>
        <taxon>Hologalegina</taxon>
        <taxon>IRL clade</taxon>
        <taxon>Trifolieae</taxon>
        <taxon>Medicago</taxon>
    </lineage>
</organism>
<evidence type="ECO:0000313" key="1">
    <source>
        <dbReference type="EMBL" id="RHN66354.1"/>
    </source>
</evidence>
<comment type="caution">
    <text evidence="1">The sequence shown here is derived from an EMBL/GenBank/DDBJ whole genome shotgun (WGS) entry which is preliminary data.</text>
</comment>
<dbReference type="Gramene" id="rna14320">
    <property type="protein sequence ID" value="RHN66354.1"/>
    <property type="gene ID" value="gene14320"/>
</dbReference>
<reference evidence="2" key="1">
    <citation type="journal article" date="2018" name="Nat. Plants">
        <title>Whole-genome landscape of Medicago truncatula symbiotic genes.</title>
        <authorList>
            <person name="Pecrix Y."/>
            <person name="Staton S.E."/>
            <person name="Sallet E."/>
            <person name="Lelandais-Briere C."/>
            <person name="Moreau S."/>
            <person name="Carrere S."/>
            <person name="Blein T."/>
            <person name="Jardinaud M.F."/>
            <person name="Latrasse D."/>
            <person name="Zouine M."/>
            <person name="Zahm M."/>
            <person name="Kreplak J."/>
            <person name="Mayjonade B."/>
            <person name="Satge C."/>
            <person name="Perez M."/>
            <person name="Cauet S."/>
            <person name="Marande W."/>
            <person name="Chantry-Darmon C."/>
            <person name="Lopez-Roques C."/>
            <person name="Bouchez O."/>
            <person name="Berard A."/>
            <person name="Debelle F."/>
            <person name="Munos S."/>
            <person name="Bendahmane A."/>
            <person name="Berges H."/>
            <person name="Niebel A."/>
            <person name="Buitink J."/>
            <person name="Frugier F."/>
            <person name="Benhamed M."/>
            <person name="Crespi M."/>
            <person name="Gouzy J."/>
            <person name="Gamas P."/>
        </authorList>
    </citation>
    <scope>NUCLEOTIDE SEQUENCE [LARGE SCALE GENOMIC DNA]</scope>
    <source>
        <strain evidence="2">cv. Jemalong A17</strain>
    </source>
</reference>
<accession>A0A396IPT0</accession>
<dbReference type="EMBL" id="PSQE01000003">
    <property type="protein sequence ID" value="RHN66354.1"/>
    <property type="molecule type" value="Genomic_DNA"/>
</dbReference>
<protein>
    <submittedName>
        <fullName evidence="1">Uncharacterized protein</fullName>
    </submittedName>
</protein>
<name>A0A396IPT0_MEDTR</name>
<evidence type="ECO:0000313" key="2">
    <source>
        <dbReference type="Proteomes" id="UP000265566"/>
    </source>
</evidence>
<proteinExistence type="predicted"/>
<gene>
    <name evidence="1" type="ORF">MtrunA17_Chr3g0090021</name>
</gene>
<dbReference type="AlphaFoldDB" id="A0A396IPT0"/>
<sequence length="42" mass="4924">MGQFISKVVRCLHPSSAHICRHSCKHKRWINLSKRSTSFVEK</sequence>
<dbReference type="Proteomes" id="UP000265566">
    <property type="component" value="Chromosome 3"/>
</dbReference>